<dbReference type="KEGG" id="wjo:FOL01_0438"/>
<dbReference type="RefSeq" id="WP_156834971.1">
    <property type="nucleotide sequence ID" value="NZ_CP014332.1"/>
</dbReference>
<protein>
    <submittedName>
        <fullName evidence="1">Uncharacterized protein</fullName>
    </submittedName>
</protein>
<gene>
    <name evidence="1" type="ORF">FOL01_0438</name>
</gene>
<dbReference type="Proteomes" id="UP000185473">
    <property type="component" value="Chromosome"/>
</dbReference>
<dbReference type="EMBL" id="CP014332">
    <property type="protein sequence ID" value="APS41297.1"/>
    <property type="molecule type" value="Genomic_DNA"/>
</dbReference>
<evidence type="ECO:0000313" key="1">
    <source>
        <dbReference type="EMBL" id="APS41297.1"/>
    </source>
</evidence>
<reference evidence="1 2" key="1">
    <citation type="submission" date="2016-02" db="EMBL/GenBank/DDBJ databases">
        <title>Complete Genome Sequence of Weissella jogaejeotgali FOL01.</title>
        <authorList>
            <person name="Lee J.-H."/>
            <person name="Ku H.-J."/>
        </authorList>
    </citation>
    <scope>NUCLEOTIDE SEQUENCE [LARGE SCALE GENOMIC DNA]</scope>
    <source>
        <strain evidence="1 2">FOL01</strain>
    </source>
</reference>
<keyword evidence="2" id="KW-1185">Reference proteome</keyword>
<dbReference type="STRING" id="1631871.FOL01_0438"/>
<evidence type="ECO:0000313" key="2">
    <source>
        <dbReference type="Proteomes" id="UP000185473"/>
    </source>
</evidence>
<dbReference type="AlphaFoldDB" id="A0A1L6R9T4"/>
<organism evidence="1 2">
    <name type="scientific">Weissella jogaejeotgali</name>
    <dbReference type="NCBI Taxonomy" id="1631871"/>
    <lineage>
        <taxon>Bacteria</taxon>
        <taxon>Bacillati</taxon>
        <taxon>Bacillota</taxon>
        <taxon>Bacilli</taxon>
        <taxon>Lactobacillales</taxon>
        <taxon>Lactobacillaceae</taxon>
        <taxon>Weissella</taxon>
    </lineage>
</organism>
<proteinExistence type="predicted"/>
<sequence length="52" mass="6095">MLNYTGRYHIENGIADNKRVNARKIDTDEMMRLIHILDQRYHVGDYIDGGSD</sequence>
<accession>A0A1L6R9T4</accession>
<name>A0A1L6R9T4_9LACO</name>